<keyword evidence="4" id="KW-0597">Phosphoprotein</keyword>
<dbReference type="Gene3D" id="3.30.565.10">
    <property type="entry name" value="Histidine kinase-like ATPase, C-terminal domain"/>
    <property type="match status" value="1"/>
</dbReference>
<evidence type="ECO:0000256" key="5">
    <source>
        <dbReference type="ARBA" id="ARBA00022679"/>
    </source>
</evidence>
<dbReference type="SMART" id="SM00387">
    <property type="entry name" value="HATPase_c"/>
    <property type="match status" value="1"/>
</dbReference>
<reference evidence="12" key="1">
    <citation type="journal article" date="2019" name="Int. J. Syst. Evol. Microbiol.">
        <title>The Global Catalogue of Microorganisms (GCM) 10K type strain sequencing project: providing services to taxonomists for standard genome sequencing and annotation.</title>
        <authorList>
            <consortium name="The Broad Institute Genomics Platform"/>
            <consortium name="The Broad Institute Genome Sequencing Center for Infectious Disease"/>
            <person name="Wu L."/>
            <person name="Ma J."/>
        </authorList>
    </citation>
    <scope>NUCLEOTIDE SEQUENCE [LARGE SCALE GENOMIC DNA]</scope>
    <source>
        <strain evidence="12">CCUG 58412</strain>
    </source>
</reference>
<evidence type="ECO:0000259" key="10">
    <source>
        <dbReference type="PROSITE" id="PS50885"/>
    </source>
</evidence>
<comment type="catalytic activity">
    <reaction evidence="1">
        <text>ATP + protein L-histidine = ADP + protein N-phospho-L-histidine.</text>
        <dbReference type="EC" id="2.7.13.3"/>
    </reaction>
</comment>
<evidence type="ECO:0000256" key="4">
    <source>
        <dbReference type="ARBA" id="ARBA00022553"/>
    </source>
</evidence>
<dbReference type="InterPro" id="IPR050482">
    <property type="entry name" value="Sensor_HK_TwoCompSys"/>
</dbReference>
<evidence type="ECO:0000256" key="7">
    <source>
        <dbReference type="ARBA" id="ARBA00023012"/>
    </source>
</evidence>
<keyword evidence="12" id="KW-1185">Reference proteome</keyword>
<keyword evidence="5" id="KW-0808">Transferase</keyword>
<evidence type="ECO:0000256" key="6">
    <source>
        <dbReference type="ARBA" id="ARBA00022777"/>
    </source>
</evidence>
<dbReference type="PANTHER" id="PTHR24421:SF58">
    <property type="entry name" value="SIGNAL TRANSDUCTION HISTIDINE-PROTEIN KINASE_PHOSPHATASE UHPB"/>
    <property type="match status" value="1"/>
</dbReference>
<dbReference type="Pfam" id="PF07730">
    <property type="entry name" value="HisKA_3"/>
    <property type="match status" value="1"/>
</dbReference>
<keyword evidence="11" id="KW-0547">Nucleotide-binding</keyword>
<keyword evidence="8" id="KW-1133">Transmembrane helix</keyword>
<dbReference type="CDD" id="cd16917">
    <property type="entry name" value="HATPase_UhpB-NarQ-NarX-like"/>
    <property type="match status" value="1"/>
</dbReference>
<evidence type="ECO:0000256" key="1">
    <source>
        <dbReference type="ARBA" id="ARBA00000085"/>
    </source>
</evidence>
<accession>A0ABW3F3R7</accession>
<keyword evidence="6" id="KW-0418">Kinase</keyword>
<dbReference type="Gene3D" id="6.10.340.10">
    <property type="match status" value="1"/>
</dbReference>
<evidence type="ECO:0000256" key="3">
    <source>
        <dbReference type="ARBA" id="ARBA00012438"/>
    </source>
</evidence>
<dbReference type="PROSITE" id="PS50109">
    <property type="entry name" value="HIS_KIN"/>
    <property type="match status" value="1"/>
</dbReference>
<evidence type="ECO:0000313" key="12">
    <source>
        <dbReference type="Proteomes" id="UP001597128"/>
    </source>
</evidence>
<dbReference type="Pfam" id="PF00672">
    <property type="entry name" value="HAMP"/>
    <property type="match status" value="1"/>
</dbReference>
<keyword evidence="7" id="KW-0902">Two-component regulatory system</keyword>
<comment type="subcellular location">
    <subcellularLocation>
        <location evidence="2">Membrane</location>
    </subcellularLocation>
</comment>
<evidence type="ECO:0000256" key="8">
    <source>
        <dbReference type="SAM" id="Phobius"/>
    </source>
</evidence>
<proteinExistence type="predicted"/>
<dbReference type="EC" id="2.7.13.3" evidence="3"/>
<feature type="transmembrane region" description="Helical" evidence="8">
    <location>
        <begin position="167"/>
        <end position="187"/>
    </location>
</feature>
<dbReference type="GO" id="GO:0005524">
    <property type="term" value="F:ATP binding"/>
    <property type="evidence" value="ECO:0007669"/>
    <property type="project" value="UniProtKB-KW"/>
</dbReference>
<keyword evidence="8" id="KW-0812">Transmembrane</keyword>
<dbReference type="InterPro" id="IPR005467">
    <property type="entry name" value="His_kinase_dom"/>
</dbReference>
<gene>
    <name evidence="11" type="ORF">ACFQ1Z_00290</name>
</gene>
<evidence type="ECO:0000313" key="11">
    <source>
        <dbReference type="EMBL" id="MFD0911970.1"/>
    </source>
</evidence>
<dbReference type="SUPFAM" id="SSF55874">
    <property type="entry name" value="ATPase domain of HSP90 chaperone/DNA topoisomerase II/histidine kinase"/>
    <property type="match status" value="1"/>
</dbReference>
<dbReference type="InterPro" id="IPR003594">
    <property type="entry name" value="HATPase_dom"/>
</dbReference>
<dbReference type="Pfam" id="PF02518">
    <property type="entry name" value="HATPase_c"/>
    <property type="match status" value="1"/>
</dbReference>
<dbReference type="InterPro" id="IPR003660">
    <property type="entry name" value="HAMP_dom"/>
</dbReference>
<organism evidence="11 12">
    <name type="scientific">Methylophilus luteus</name>
    <dbReference type="NCBI Taxonomy" id="640108"/>
    <lineage>
        <taxon>Bacteria</taxon>
        <taxon>Pseudomonadati</taxon>
        <taxon>Pseudomonadota</taxon>
        <taxon>Betaproteobacteria</taxon>
        <taxon>Nitrosomonadales</taxon>
        <taxon>Methylophilaceae</taxon>
        <taxon>Methylophilus</taxon>
    </lineage>
</organism>
<feature type="domain" description="HAMP" evidence="10">
    <location>
        <begin position="188"/>
        <end position="240"/>
    </location>
</feature>
<dbReference type="CDD" id="cd06225">
    <property type="entry name" value="HAMP"/>
    <property type="match status" value="1"/>
</dbReference>
<feature type="domain" description="Histidine kinase" evidence="9">
    <location>
        <begin position="263"/>
        <end position="452"/>
    </location>
</feature>
<comment type="caution">
    <text evidence="11">The sequence shown here is derived from an EMBL/GenBank/DDBJ whole genome shotgun (WGS) entry which is preliminary data.</text>
</comment>
<dbReference type="Gene3D" id="1.20.5.1930">
    <property type="match status" value="1"/>
</dbReference>
<dbReference type="PROSITE" id="PS50885">
    <property type="entry name" value="HAMP"/>
    <property type="match status" value="1"/>
</dbReference>
<dbReference type="InterPro" id="IPR011712">
    <property type="entry name" value="Sig_transdc_His_kin_sub3_dim/P"/>
</dbReference>
<dbReference type="SMART" id="SM00304">
    <property type="entry name" value="HAMP"/>
    <property type="match status" value="1"/>
</dbReference>
<keyword evidence="8" id="KW-0472">Membrane</keyword>
<keyword evidence="11" id="KW-0067">ATP-binding</keyword>
<dbReference type="PANTHER" id="PTHR24421">
    <property type="entry name" value="NITRATE/NITRITE SENSOR PROTEIN NARX-RELATED"/>
    <property type="match status" value="1"/>
</dbReference>
<evidence type="ECO:0000259" key="9">
    <source>
        <dbReference type="PROSITE" id="PS50109"/>
    </source>
</evidence>
<evidence type="ECO:0000256" key="2">
    <source>
        <dbReference type="ARBA" id="ARBA00004370"/>
    </source>
</evidence>
<dbReference type="RefSeq" id="WP_379054484.1">
    <property type="nucleotide sequence ID" value="NZ_JBHTKB010000001.1"/>
</dbReference>
<dbReference type="EMBL" id="JBHTKB010000001">
    <property type="protein sequence ID" value="MFD0911970.1"/>
    <property type="molecule type" value="Genomic_DNA"/>
</dbReference>
<sequence>MMKSFSLQFKLNLTITLLLIGLLLTWAVSVVKNAREDVLAEVESTTNLVIHLLDAEIAHYMTDFGWLNRDEKGAINIFRLDELTNIRHLKVDFFDPSGHLRESNRSTREEHEGEDPPTWFVKLLDISSVLNEPKRKNIILNGRFIGELVITPDPSFELREIWEDTSGLLAIVGLFGLSVLLFVYWMVRATFKPVKQIIQGLNQIEHGEYQSRLPSFEQIELSEISDKFNRMASTLEQSIRNNHRLTQQIIHLQEEERKKLARDLHDEIGQYLTAVHIDASAMVAAKKLSVARESATAIAQITRQMMFTIQDLLARLRPRVLDELGLSLALAELIHHWHDRNRNIMVVNEISNQLSQPDESVAVTVYRILQECLTNISKHAAASRVTIVVSDAEQGLYMRVEDDGRGFDASLPSRGYGLAGMQERVEGLMGSMSISSAPGQGTRIEIRFQNTEKFKEERLRGAAP</sequence>
<name>A0ABW3F3R7_9PROT</name>
<dbReference type="Proteomes" id="UP001597128">
    <property type="component" value="Unassembled WGS sequence"/>
</dbReference>
<protein>
    <recommendedName>
        <fullName evidence="3">histidine kinase</fullName>
        <ecNumber evidence="3">2.7.13.3</ecNumber>
    </recommendedName>
</protein>
<dbReference type="InterPro" id="IPR036890">
    <property type="entry name" value="HATPase_C_sf"/>
</dbReference>